<feature type="compositionally biased region" description="Low complexity" evidence="1">
    <location>
        <begin position="96"/>
        <end position="149"/>
    </location>
</feature>
<dbReference type="Proteomes" id="UP000265703">
    <property type="component" value="Unassembled WGS sequence"/>
</dbReference>
<accession>A0A397SWT9</accession>
<dbReference type="STRING" id="658196.A0A397SWT9"/>
<dbReference type="OrthoDB" id="2450036at2759"/>
<organism evidence="3 4">
    <name type="scientific">Glomus cerebriforme</name>
    <dbReference type="NCBI Taxonomy" id="658196"/>
    <lineage>
        <taxon>Eukaryota</taxon>
        <taxon>Fungi</taxon>
        <taxon>Fungi incertae sedis</taxon>
        <taxon>Mucoromycota</taxon>
        <taxon>Glomeromycotina</taxon>
        <taxon>Glomeromycetes</taxon>
        <taxon>Glomerales</taxon>
        <taxon>Glomeraceae</taxon>
        <taxon>Glomus</taxon>
    </lineage>
</organism>
<dbReference type="EMBL" id="QKYT01000181">
    <property type="protein sequence ID" value="RIA90443.1"/>
    <property type="molecule type" value="Genomic_DNA"/>
</dbReference>
<feature type="region of interest" description="Disordered" evidence="1">
    <location>
        <begin position="572"/>
        <end position="597"/>
    </location>
</feature>
<protein>
    <submittedName>
        <fullName evidence="3">Uncharacterized protein</fullName>
    </submittedName>
</protein>
<comment type="caution">
    <text evidence="3">The sequence shown here is derived from an EMBL/GenBank/DDBJ whole genome shotgun (WGS) entry which is preliminary data.</text>
</comment>
<name>A0A397SWT9_9GLOM</name>
<evidence type="ECO:0000256" key="2">
    <source>
        <dbReference type="SAM" id="Phobius"/>
    </source>
</evidence>
<dbReference type="AlphaFoldDB" id="A0A397SWT9"/>
<feature type="compositionally biased region" description="Low complexity" evidence="1">
    <location>
        <begin position="156"/>
        <end position="179"/>
    </location>
</feature>
<evidence type="ECO:0000313" key="4">
    <source>
        <dbReference type="Proteomes" id="UP000265703"/>
    </source>
</evidence>
<feature type="compositionally biased region" description="Pro residues" evidence="1">
    <location>
        <begin position="180"/>
        <end position="205"/>
    </location>
</feature>
<feature type="region of interest" description="Disordered" evidence="1">
    <location>
        <begin position="314"/>
        <end position="335"/>
    </location>
</feature>
<keyword evidence="2" id="KW-0472">Membrane</keyword>
<gene>
    <name evidence="3" type="ORF">C1645_805736</name>
</gene>
<keyword evidence="2" id="KW-1133">Transmembrane helix</keyword>
<sequence>MGIDKANYGTVTGKLLIASFIEPKNSNDDACKINNLPLNEEISILVIPFQDAYDVGCRSYSDIIKSNNWEINQNNANNYNIPKNLPPETPNGAQPGGDNINNGLPNNNGAQIPPQQQNYGNPNNNNNINNIPNGKGFNDNNNVKNNDNVPNPPINQPKQIPPDNQLGQNPPPNNQQLPNNPNPPNNQPAPNAPNNQPNPNPIPNIPNVPVNIPNIPNVPVNIPNIPNVPVNIPNIPNVPVDVPKVTADGVPVNVPKVTADGVPVNVPSVTADSVPVNVPSVTDIVPVSVPTVTNINVPTATDIVPISVPSVTNIPAASQSSSSQTTANSPTATSSAPLVTANANVNTPVANANVSVGLRKRQEQYTPIPKVLVFSSMNGGEPGIKEIYSGDRDVLKGSIPGLTLLKYSDIAQLKKVNDQIDHGEISSGRGKWYNLVTSPSWVAWSIIMSIIYTIISIITIHKLISHYHNCGFSLKNVKYFCYPEIEWKKAASKICQTHNYHNHKMISFLMVEIETPTPNNNNKRLSMNAPPTPPTPLTPMTLTSMTSLLRNNLTTINELPKRNEMVIGTNRLSDYNNHNRNNSRSLSDGKKWPKVHMKVGNPPLSVVVVPLPG</sequence>
<evidence type="ECO:0000313" key="3">
    <source>
        <dbReference type="EMBL" id="RIA90443.1"/>
    </source>
</evidence>
<keyword evidence="4" id="KW-1185">Reference proteome</keyword>
<keyword evidence="2" id="KW-0812">Transmembrane</keyword>
<evidence type="ECO:0000256" key="1">
    <source>
        <dbReference type="SAM" id="MobiDB-lite"/>
    </source>
</evidence>
<proteinExistence type="predicted"/>
<feature type="transmembrane region" description="Helical" evidence="2">
    <location>
        <begin position="441"/>
        <end position="460"/>
    </location>
</feature>
<feature type="compositionally biased region" description="Low complexity" evidence="1">
    <location>
        <begin position="572"/>
        <end position="586"/>
    </location>
</feature>
<reference evidence="3 4" key="1">
    <citation type="submission" date="2018-06" db="EMBL/GenBank/DDBJ databases">
        <title>Comparative genomics reveals the genomic features of Rhizophagus irregularis, R. cerebriforme, R. diaphanum and Gigaspora rosea, and their symbiotic lifestyle signature.</title>
        <authorList>
            <person name="Morin E."/>
            <person name="San Clemente H."/>
            <person name="Chen E.C.H."/>
            <person name="De La Providencia I."/>
            <person name="Hainaut M."/>
            <person name="Kuo A."/>
            <person name="Kohler A."/>
            <person name="Murat C."/>
            <person name="Tang N."/>
            <person name="Roy S."/>
            <person name="Loubradou J."/>
            <person name="Henrissat B."/>
            <person name="Grigoriev I.V."/>
            <person name="Corradi N."/>
            <person name="Roux C."/>
            <person name="Martin F.M."/>
        </authorList>
    </citation>
    <scope>NUCLEOTIDE SEQUENCE [LARGE SCALE GENOMIC DNA]</scope>
    <source>
        <strain evidence="3 4">DAOM 227022</strain>
    </source>
</reference>
<feature type="region of interest" description="Disordered" evidence="1">
    <location>
        <begin position="80"/>
        <end position="205"/>
    </location>
</feature>